<organism evidence="2 3">
    <name type="scientific">Megasphaera massiliensis</name>
    <dbReference type="NCBI Taxonomy" id="1232428"/>
    <lineage>
        <taxon>Bacteria</taxon>
        <taxon>Bacillati</taxon>
        <taxon>Bacillota</taxon>
        <taxon>Negativicutes</taxon>
        <taxon>Veillonellales</taxon>
        <taxon>Veillonellaceae</taxon>
        <taxon>Megasphaera</taxon>
    </lineage>
</organism>
<dbReference type="Proteomes" id="UP001206692">
    <property type="component" value="Unassembled WGS sequence"/>
</dbReference>
<dbReference type="EMBL" id="JANGEW010000027">
    <property type="protein sequence ID" value="MCQ5343519.1"/>
    <property type="molecule type" value="Genomic_DNA"/>
</dbReference>
<proteinExistence type="predicted"/>
<dbReference type="PANTHER" id="PTHR42791:SF1">
    <property type="entry name" value="N-ACETYLTRANSFERASE DOMAIN-CONTAINING PROTEIN"/>
    <property type="match status" value="1"/>
</dbReference>
<evidence type="ECO:0000313" key="3">
    <source>
        <dbReference type="Proteomes" id="UP001206692"/>
    </source>
</evidence>
<comment type="caution">
    <text evidence="2">The sequence shown here is derived from an EMBL/GenBank/DDBJ whole genome shotgun (WGS) entry which is preliminary data.</text>
</comment>
<feature type="domain" description="N-acetyltransferase" evidence="1">
    <location>
        <begin position="1"/>
        <end position="206"/>
    </location>
</feature>
<dbReference type="InterPro" id="IPR000182">
    <property type="entry name" value="GNAT_dom"/>
</dbReference>
<dbReference type="Pfam" id="PF13508">
    <property type="entry name" value="Acetyltransf_7"/>
    <property type="match status" value="1"/>
</dbReference>
<dbReference type="InterPro" id="IPR016181">
    <property type="entry name" value="Acyl_CoA_acyltransferase"/>
</dbReference>
<reference evidence="2 3" key="1">
    <citation type="submission" date="2022-06" db="EMBL/GenBank/DDBJ databases">
        <title>Isolation of gut microbiota from human fecal samples.</title>
        <authorList>
            <person name="Pamer E.G."/>
            <person name="Barat B."/>
            <person name="Waligurski E."/>
            <person name="Medina S."/>
            <person name="Paddock L."/>
            <person name="Mostad J."/>
        </authorList>
    </citation>
    <scope>NUCLEOTIDE SEQUENCE [LARGE SCALE GENOMIC DNA]</scope>
    <source>
        <strain evidence="2 3">DFI.1.1</strain>
    </source>
</reference>
<dbReference type="Gene3D" id="3.40.630.30">
    <property type="match status" value="1"/>
</dbReference>
<protein>
    <submittedName>
        <fullName evidence="2">GNAT family N-acetyltransferase</fullName>
    </submittedName>
</protein>
<dbReference type="SUPFAM" id="SSF55729">
    <property type="entry name" value="Acyl-CoA N-acyltransferases (Nat)"/>
    <property type="match status" value="1"/>
</dbReference>
<dbReference type="PANTHER" id="PTHR42791">
    <property type="entry name" value="GNAT FAMILY ACETYLTRANSFERASE"/>
    <property type="match status" value="1"/>
</dbReference>
<sequence length="208" mass="23325">MNFYKADKSQMEACSRVLKSAFAGYPFFEIYTGKPPHKQEFFERMMDLWLKSCFEKGRVLVAEDDGVITGVAVLQGPHDDDIEIIDVHGPDVEKLTALADPQTVSDFIHMCDISDAACQSLAGEKWYLVLLAVSDEVKGQGIGSRMLRDGILPYIAKEGGGLFTFNTNDGGNRNFYTRQGFEEFDESYLHEKGVVMGNWSYRKTIAPL</sequence>
<evidence type="ECO:0000313" key="2">
    <source>
        <dbReference type="EMBL" id="MCQ5343519.1"/>
    </source>
</evidence>
<dbReference type="PROSITE" id="PS51186">
    <property type="entry name" value="GNAT"/>
    <property type="match status" value="1"/>
</dbReference>
<dbReference type="RefSeq" id="WP_062412254.1">
    <property type="nucleotide sequence ID" value="NZ_JAJCIO010000029.1"/>
</dbReference>
<accession>A0ABT1SUM9</accession>
<dbReference type="InterPro" id="IPR052523">
    <property type="entry name" value="Trichothecene_AcTrans"/>
</dbReference>
<evidence type="ECO:0000259" key="1">
    <source>
        <dbReference type="PROSITE" id="PS51186"/>
    </source>
</evidence>
<gene>
    <name evidence="2" type="ORF">NE675_10870</name>
</gene>
<keyword evidence="3" id="KW-1185">Reference proteome</keyword>
<name>A0ABT1SUM9_9FIRM</name>